<sequence length="528" mass="58549">MQSNLNMLPGLAGKVTYEEQNGRVLDYPMQDVVPLSNDFASIDILPVELLIEVFFQLRRGAGFNGDLVAASHVCQRWRDVAIRTPELWTQIKLDHVPSAAAFLERSQRLPVSLFLGVHPGDILPDVTYALQPHLDRVRSFAAECAATVDMLTFQAIFDRPVSLRKLSLYLAEDAVDTAIHVHRAIDSFPIVRQELFPDVHELTITNSPSIAINNFSRLAVLNLDGTLPAVGSILEALSTCPSLEKLNLVGSPLLDPDEDLTTVAHVVDLPRLESMYLRLDSADLNFAFLANFVLPDWCAVDIDMDLDEEDSFVGTPDVTCLRGLQRFEVAWGTKSELRIRGWKDPQAAVPTLKLNIMGVRKFATPLLLDWPVDVSGVRVLALDLGGHEPDELFDGLSRFPSLEALRVTRPAEFGLYFLCHSLQNVARVQLGDDDGDGQGVREAQLVLTHCPRLSSVDFGQFDWSPRLKEMVVPVVKHRRALAGPSFLLTLFDVRVRGEPEGESDCMYHARFGGGTHGDVVEWVTEEGA</sequence>
<evidence type="ECO:0000313" key="2">
    <source>
        <dbReference type="EMBL" id="CDO74868.1"/>
    </source>
</evidence>
<organism evidence="2 3">
    <name type="scientific">Pycnoporus cinnabarinus</name>
    <name type="common">Cinnabar-red polypore</name>
    <name type="synonym">Trametes cinnabarina</name>
    <dbReference type="NCBI Taxonomy" id="5643"/>
    <lineage>
        <taxon>Eukaryota</taxon>
        <taxon>Fungi</taxon>
        <taxon>Dikarya</taxon>
        <taxon>Basidiomycota</taxon>
        <taxon>Agaricomycotina</taxon>
        <taxon>Agaricomycetes</taxon>
        <taxon>Polyporales</taxon>
        <taxon>Polyporaceae</taxon>
        <taxon>Trametes</taxon>
    </lineage>
</organism>
<gene>
    <name evidence="2" type="ORF">BN946_scf185004.g18</name>
</gene>
<dbReference type="OrthoDB" id="2756307at2759"/>
<dbReference type="InterPro" id="IPR036047">
    <property type="entry name" value="F-box-like_dom_sf"/>
</dbReference>
<dbReference type="STRING" id="5643.A0A060SR12"/>
<dbReference type="Gene3D" id="1.20.1280.50">
    <property type="match status" value="1"/>
</dbReference>
<keyword evidence="3" id="KW-1185">Reference proteome</keyword>
<proteinExistence type="predicted"/>
<comment type="caution">
    <text evidence="2">The sequence shown here is derived from an EMBL/GenBank/DDBJ whole genome shotgun (WGS) entry which is preliminary data.</text>
</comment>
<feature type="domain" description="F-box" evidence="1">
    <location>
        <begin position="42"/>
        <end position="92"/>
    </location>
</feature>
<dbReference type="Pfam" id="PF12937">
    <property type="entry name" value="F-box-like"/>
    <property type="match status" value="1"/>
</dbReference>
<name>A0A060SR12_PYCCI</name>
<dbReference type="InterPro" id="IPR001810">
    <property type="entry name" value="F-box_dom"/>
</dbReference>
<dbReference type="HOGENOM" id="CLU_515940_0_0_1"/>
<reference evidence="2" key="1">
    <citation type="submission" date="2014-01" db="EMBL/GenBank/DDBJ databases">
        <title>The genome of the white-rot fungus Pycnoporus cinnabarinus: a basidiomycete model with a versatile arsenal for lignocellulosic biomass breakdown.</title>
        <authorList>
            <person name="Levasseur A."/>
            <person name="Lomascolo A."/>
            <person name="Ruiz-Duenas F.J."/>
            <person name="Uzan E."/>
            <person name="Piumi F."/>
            <person name="Kues U."/>
            <person name="Ram A.F.J."/>
            <person name="Murat C."/>
            <person name="Haon M."/>
            <person name="Benoit I."/>
            <person name="Arfi Y."/>
            <person name="Chevret D."/>
            <person name="Drula E."/>
            <person name="Kwon M.J."/>
            <person name="Gouret P."/>
            <person name="Lesage-Meessen L."/>
            <person name="Lombard V."/>
            <person name="Mariette J."/>
            <person name="Noirot C."/>
            <person name="Park J."/>
            <person name="Patyshakuliyeva A."/>
            <person name="Wieneger R.A.B."/>
            <person name="Wosten H.A.B."/>
            <person name="Martin F."/>
            <person name="Coutinho P.M."/>
            <person name="de Vries R."/>
            <person name="Martinez A.T."/>
            <person name="Klopp C."/>
            <person name="Pontarotti P."/>
            <person name="Henrissat B."/>
            <person name="Record E."/>
        </authorList>
    </citation>
    <scope>NUCLEOTIDE SEQUENCE [LARGE SCALE GENOMIC DNA]</scope>
    <source>
        <strain evidence="2">BRFM137</strain>
    </source>
</reference>
<dbReference type="SUPFAM" id="SSF81383">
    <property type="entry name" value="F-box domain"/>
    <property type="match status" value="1"/>
</dbReference>
<dbReference type="Proteomes" id="UP000029665">
    <property type="component" value="Unassembled WGS sequence"/>
</dbReference>
<dbReference type="SUPFAM" id="SSF52047">
    <property type="entry name" value="RNI-like"/>
    <property type="match status" value="2"/>
</dbReference>
<evidence type="ECO:0000259" key="1">
    <source>
        <dbReference type="Pfam" id="PF12937"/>
    </source>
</evidence>
<dbReference type="AlphaFoldDB" id="A0A060SR12"/>
<accession>A0A060SR12</accession>
<evidence type="ECO:0000313" key="3">
    <source>
        <dbReference type="Proteomes" id="UP000029665"/>
    </source>
</evidence>
<dbReference type="EMBL" id="CCBP010000220">
    <property type="protein sequence ID" value="CDO74868.1"/>
    <property type="molecule type" value="Genomic_DNA"/>
</dbReference>
<dbReference type="Gene3D" id="3.80.10.10">
    <property type="entry name" value="Ribonuclease Inhibitor"/>
    <property type="match status" value="1"/>
</dbReference>
<dbReference type="InterPro" id="IPR032675">
    <property type="entry name" value="LRR_dom_sf"/>
</dbReference>
<protein>
    <recommendedName>
        <fullName evidence="1">F-box domain-containing protein</fullName>
    </recommendedName>
</protein>